<accession>A0A0G0HR89</accession>
<dbReference type="CDD" id="cd07557">
    <property type="entry name" value="trimeric_dUTPase"/>
    <property type="match status" value="1"/>
</dbReference>
<dbReference type="NCBIfam" id="TIGR02274">
    <property type="entry name" value="dCTP_deam"/>
    <property type="match status" value="1"/>
</dbReference>
<dbReference type="GO" id="GO:0006229">
    <property type="term" value="P:dUTP biosynthetic process"/>
    <property type="evidence" value="ECO:0007669"/>
    <property type="project" value="InterPro"/>
</dbReference>
<evidence type="ECO:0000313" key="4">
    <source>
        <dbReference type="Proteomes" id="UP000034603"/>
    </source>
</evidence>
<evidence type="ECO:0000256" key="1">
    <source>
        <dbReference type="ARBA" id="ARBA00022801"/>
    </source>
</evidence>
<organism evidence="3 4">
    <name type="scientific">Candidatus Woesebacteria bacterium GW2011_GWA1_37_8</name>
    <dbReference type="NCBI Taxonomy" id="1618546"/>
    <lineage>
        <taxon>Bacteria</taxon>
        <taxon>Candidatus Woeseibacteriota</taxon>
    </lineage>
</organism>
<dbReference type="PANTHER" id="PTHR42680:SF3">
    <property type="entry name" value="DCTP DEAMINASE"/>
    <property type="match status" value="1"/>
</dbReference>
<dbReference type="InterPro" id="IPR036157">
    <property type="entry name" value="dUTPase-like_sf"/>
</dbReference>
<evidence type="ECO:0000256" key="2">
    <source>
        <dbReference type="ARBA" id="ARBA00023080"/>
    </source>
</evidence>
<dbReference type="InterPro" id="IPR011962">
    <property type="entry name" value="dCTP_deaminase"/>
</dbReference>
<comment type="caution">
    <text evidence="3">The sequence shown here is derived from an EMBL/GenBank/DDBJ whole genome shotgun (WGS) entry which is preliminary data.</text>
</comment>
<dbReference type="Pfam" id="PF22769">
    <property type="entry name" value="DCD"/>
    <property type="match status" value="1"/>
</dbReference>
<gene>
    <name evidence="3" type="ORF">US62_C0011G0017</name>
</gene>
<proteinExistence type="predicted"/>
<dbReference type="Gene3D" id="2.70.40.10">
    <property type="match status" value="1"/>
</dbReference>
<dbReference type="Proteomes" id="UP000034603">
    <property type="component" value="Unassembled WGS sequence"/>
</dbReference>
<protein>
    <submittedName>
        <fullName evidence="3">Deoxycytidine triphosphate deaminase</fullName>
    </submittedName>
</protein>
<name>A0A0G0HR89_9BACT</name>
<dbReference type="EMBL" id="LBTR01000011">
    <property type="protein sequence ID" value="KKQ45653.1"/>
    <property type="molecule type" value="Genomic_DNA"/>
</dbReference>
<evidence type="ECO:0000313" key="3">
    <source>
        <dbReference type="EMBL" id="KKQ45653.1"/>
    </source>
</evidence>
<reference evidence="3 4" key="1">
    <citation type="journal article" date="2015" name="Nature">
        <title>rRNA introns, odd ribosomes, and small enigmatic genomes across a large radiation of phyla.</title>
        <authorList>
            <person name="Brown C.T."/>
            <person name="Hug L.A."/>
            <person name="Thomas B.C."/>
            <person name="Sharon I."/>
            <person name="Castelle C.J."/>
            <person name="Singh A."/>
            <person name="Wilkins M.J."/>
            <person name="Williams K.H."/>
            <person name="Banfield J.F."/>
        </authorList>
    </citation>
    <scope>NUCLEOTIDE SEQUENCE [LARGE SCALE GENOMIC DNA]</scope>
</reference>
<keyword evidence="2" id="KW-0546">Nucleotide metabolism</keyword>
<dbReference type="PANTHER" id="PTHR42680">
    <property type="entry name" value="DCTP DEAMINASE"/>
    <property type="match status" value="1"/>
</dbReference>
<dbReference type="AlphaFoldDB" id="A0A0G0HR89"/>
<dbReference type="GO" id="GO:0008829">
    <property type="term" value="F:dCTP deaminase activity"/>
    <property type="evidence" value="ECO:0007669"/>
    <property type="project" value="InterPro"/>
</dbReference>
<dbReference type="InterPro" id="IPR033704">
    <property type="entry name" value="dUTPase_trimeric"/>
</dbReference>
<dbReference type="SUPFAM" id="SSF51283">
    <property type="entry name" value="dUTPase-like"/>
    <property type="match status" value="1"/>
</dbReference>
<keyword evidence="1" id="KW-0378">Hydrolase</keyword>
<sequence>MKTNKKKTTPNIYGTLPDFVLKDFIKRKIIKIKNLSKNWQSDLDQVSIDMHLGKRIMIPTMGRHIVIDTKVGVNKEMYELLVLNYGDSFILRPGQFVIAETAEDITLPDDIIGRLEGKSSLARLGVVIHQTSARFDPGWSGPAALEIKNNSDNDVIIYCGGKICAFSFERLMTPVERPYKKTTKRYHKNQTLHSMIQKDKLMHNK</sequence>